<dbReference type="AlphaFoldDB" id="J3MW24"/>
<accession>J3MW24</accession>
<proteinExistence type="predicted"/>
<name>J3MW24_ORYBR</name>
<reference evidence="2" key="2">
    <citation type="submission" date="2013-04" db="UniProtKB">
        <authorList>
            <consortium name="EnsemblPlants"/>
        </authorList>
    </citation>
    <scope>IDENTIFICATION</scope>
</reference>
<feature type="compositionally biased region" description="Polar residues" evidence="1">
    <location>
        <begin position="112"/>
        <end position="121"/>
    </location>
</feature>
<keyword evidence="3" id="KW-1185">Reference proteome</keyword>
<feature type="compositionally biased region" description="Basic residues" evidence="1">
    <location>
        <begin position="88"/>
        <end position="99"/>
    </location>
</feature>
<dbReference type="EnsemblPlants" id="OB09G12030.1">
    <property type="protein sequence ID" value="OB09G12030.1"/>
    <property type="gene ID" value="OB09G12030"/>
</dbReference>
<feature type="compositionally biased region" description="Polar residues" evidence="1">
    <location>
        <begin position="1"/>
        <end position="12"/>
    </location>
</feature>
<reference evidence="2" key="1">
    <citation type="journal article" date="2013" name="Nat. Commun.">
        <title>Whole-genome sequencing of Oryza brachyantha reveals mechanisms underlying Oryza genome evolution.</title>
        <authorList>
            <person name="Chen J."/>
            <person name="Huang Q."/>
            <person name="Gao D."/>
            <person name="Wang J."/>
            <person name="Lang Y."/>
            <person name="Liu T."/>
            <person name="Li B."/>
            <person name="Bai Z."/>
            <person name="Luis Goicoechea J."/>
            <person name="Liang C."/>
            <person name="Chen C."/>
            <person name="Zhang W."/>
            <person name="Sun S."/>
            <person name="Liao Y."/>
            <person name="Zhang X."/>
            <person name="Yang L."/>
            <person name="Song C."/>
            <person name="Wang M."/>
            <person name="Shi J."/>
            <person name="Liu G."/>
            <person name="Liu J."/>
            <person name="Zhou H."/>
            <person name="Zhou W."/>
            <person name="Yu Q."/>
            <person name="An N."/>
            <person name="Chen Y."/>
            <person name="Cai Q."/>
            <person name="Wang B."/>
            <person name="Liu B."/>
            <person name="Min J."/>
            <person name="Huang Y."/>
            <person name="Wu H."/>
            <person name="Li Z."/>
            <person name="Zhang Y."/>
            <person name="Yin Y."/>
            <person name="Song W."/>
            <person name="Jiang J."/>
            <person name="Jackson S.A."/>
            <person name="Wing R.A."/>
            <person name="Wang J."/>
            <person name="Chen M."/>
        </authorList>
    </citation>
    <scope>NUCLEOTIDE SEQUENCE [LARGE SCALE GENOMIC DNA]</scope>
    <source>
        <strain evidence="2">cv. IRGC 101232</strain>
    </source>
</reference>
<sequence length="152" mass="16538">MGRNNFSEGNSSEETKDSCENMKGKQEDSVVQTTKSEHVEPSEQESSNMPVSDLGKKETPDVVETLAMSVEDVPEEGEIVETKSKSAMNKKRNIGKRTRQNNNGIQGKKSSDTNAQATSRSVKGKTTDPTAGPTQYPRGRGPTRGNLPYGFV</sequence>
<dbReference type="Proteomes" id="UP000006038">
    <property type="component" value="Chromosome 9"/>
</dbReference>
<evidence type="ECO:0000256" key="1">
    <source>
        <dbReference type="SAM" id="MobiDB-lite"/>
    </source>
</evidence>
<evidence type="ECO:0000313" key="2">
    <source>
        <dbReference type="EnsemblPlants" id="OB09G12030.1"/>
    </source>
</evidence>
<evidence type="ECO:0000313" key="3">
    <source>
        <dbReference type="Proteomes" id="UP000006038"/>
    </source>
</evidence>
<dbReference type="HOGENOM" id="CLU_144430_0_0_1"/>
<dbReference type="OrthoDB" id="605241at2759"/>
<dbReference type="OMA" id="TKSKSAM"/>
<protein>
    <submittedName>
        <fullName evidence="2">Uncharacterized protein</fullName>
    </submittedName>
</protein>
<dbReference type="Gramene" id="OB09G12030.1">
    <property type="protein sequence ID" value="OB09G12030.1"/>
    <property type="gene ID" value="OB09G12030"/>
</dbReference>
<feature type="compositionally biased region" description="Basic and acidic residues" evidence="1">
    <location>
        <begin position="13"/>
        <end position="28"/>
    </location>
</feature>
<feature type="region of interest" description="Disordered" evidence="1">
    <location>
        <begin position="1"/>
        <end position="152"/>
    </location>
</feature>
<organism evidence="2">
    <name type="scientific">Oryza brachyantha</name>
    <name type="common">malo sina</name>
    <dbReference type="NCBI Taxonomy" id="4533"/>
    <lineage>
        <taxon>Eukaryota</taxon>
        <taxon>Viridiplantae</taxon>
        <taxon>Streptophyta</taxon>
        <taxon>Embryophyta</taxon>
        <taxon>Tracheophyta</taxon>
        <taxon>Spermatophyta</taxon>
        <taxon>Magnoliopsida</taxon>
        <taxon>Liliopsida</taxon>
        <taxon>Poales</taxon>
        <taxon>Poaceae</taxon>
        <taxon>BOP clade</taxon>
        <taxon>Oryzoideae</taxon>
        <taxon>Oryzeae</taxon>
        <taxon>Oryzinae</taxon>
        <taxon>Oryza</taxon>
    </lineage>
</organism>